<feature type="domain" description="HTH lysR-type" evidence="6">
    <location>
        <begin position="9"/>
        <end position="66"/>
    </location>
</feature>
<accession>A0ABW1J6H6</accession>
<dbReference type="SUPFAM" id="SSF46785">
    <property type="entry name" value="Winged helix' DNA-binding domain"/>
    <property type="match status" value="1"/>
</dbReference>
<sequence length="339" mass="37014">MTLRARSDVLIRQLEYLVALSREQHFGRAAAVCHVSQPALSAAIRKLENELDVTIVLRGRRFEGFTDEGRRIVGWAHRILAERDALLADLDRMRNGLRATVRIGAIPTAVPATPLMTSLFTTRYPMARVRIESFSSREISRRLAEFELDAGLTYLDHDTPPGTRSLELYRERYLLLVPADNPLAGEPVVDWAAAATVPQCALMSTMRNRRILDATMAAAGATLAPVVETDTVGALYAHIATQRLASIVAHTWLHAFGVPEGMSVRPLAEVRPRPAVGLIIPDREPTSIIVEALVDALRGARLSEALERALPPVVVDSPDRRGGAAGNGQPELRAKPGTP</sequence>
<keyword evidence="3" id="KW-0238">DNA-binding</keyword>
<dbReference type="InterPro" id="IPR036390">
    <property type="entry name" value="WH_DNA-bd_sf"/>
</dbReference>
<dbReference type="InterPro" id="IPR036388">
    <property type="entry name" value="WH-like_DNA-bd_sf"/>
</dbReference>
<dbReference type="RefSeq" id="WP_379587095.1">
    <property type="nucleotide sequence ID" value="NZ_JBHSQW010000039.1"/>
</dbReference>
<name>A0ABW1J6H6_9PSEU</name>
<dbReference type="Pfam" id="PF00126">
    <property type="entry name" value="HTH_1"/>
    <property type="match status" value="1"/>
</dbReference>
<dbReference type="InterPro" id="IPR005119">
    <property type="entry name" value="LysR_subst-bd"/>
</dbReference>
<dbReference type="Proteomes" id="UP001596302">
    <property type="component" value="Unassembled WGS sequence"/>
</dbReference>
<comment type="similarity">
    <text evidence="1">Belongs to the LysR transcriptional regulatory family.</text>
</comment>
<evidence type="ECO:0000313" key="7">
    <source>
        <dbReference type="EMBL" id="MFC5996434.1"/>
    </source>
</evidence>
<dbReference type="PRINTS" id="PR00039">
    <property type="entry name" value="HTHLYSR"/>
</dbReference>
<dbReference type="PANTHER" id="PTHR30419:SF31">
    <property type="entry name" value="BLR3139 PROTEIN"/>
    <property type="match status" value="1"/>
</dbReference>
<dbReference type="Gene3D" id="3.40.190.290">
    <property type="match status" value="1"/>
</dbReference>
<evidence type="ECO:0000256" key="3">
    <source>
        <dbReference type="ARBA" id="ARBA00023125"/>
    </source>
</evidence>
<comment type="caution">
    <text evidence="7">The sequence shown here is derived from an EMBL/GenBank/DDBJ whole genome shotgun (WGS) entry which is preliminary data.</text>
</comment>
<dbReference type="EMBL" id="JBHSQW010000039">
    <property type="protein sequence ID" value="MFC5996434.1"/>
    <property type="molecule type" value="Genomic_DNA"/>
</dbReference>
<keyword evidence="2" id="KW-0805">Transcription regulation</keyword>
<keyword evidence="4" id="KW-0804">Transcription</keyword>
<dbReference type="InterPro" id="IPR050950">
    <property type="entry name" value="HTH-type_LysR_regulators"/>
</dbReference>
<evidence type="ECO:0000259" key="6">
    <source>
        <dbReference type="PROSITE" id="PS50931"/>
    </source>
</evidence>
<evidence type="ECO:0000313" key="8">
    <source>
        <dbReference type="Proteomes" id="UP001596302"/>
    </source>
</evidence>
<dbReference type="Gene3D" id="1.10.10.10">
    <property type="entry name" value="Winged helix-like DNA-binding domain superfamily/Winged helix DNA-binding domain"/>
    <property type="match status" value="1"/>
</dbReference>
<reference evidence="8" key="1">
    <citation type="journal article" date="2019" name="Int. J. Syst. Evol. Microbiol.">
        <title>The Global Catalogue of Microorganisms (GCM) 10K type strain sequencing project: providing services to taxonomists for standard genome sequencing and annotation.</title>
        <authorList>
            <consortium name="The Broad Institute Genomics Platform"/>
            <consortium name="The Broad Institute Genome Sequencing Center for Infectious Disease"/>
            <person name="Wu L."/>
            <person name="Ma J."/>
        </authorList>
    </citation>
    <scope>NUCLEOTIDE SEQUENCE [LARGE SCALE GENOMIC DNA]</scope>
    <source>
        <strain evidence="8">CCM 8391</strain>
    </source>
</reference>
<keyword evidence="8" id="KW-1185">Reference proteome</keyword>
<dbReference type="Pfam" id="PF03466">
    <property type="entry name" value="LysR_substrate"/>
    <property type="match status" value="1"/>
</dbReference>
<dbReference type="SUPFAM" id="SSF53850">
    <property type="entry name" value="Periplasmic binding protein-like II"/>
    <property type="match status" value="1"/>
</dbReference>
<dbReference type="InterPro" id="IPR000847">
    <property type="entry name" value="LysR_HTH_N"/>
</dbReference>
<evidence type="ECO:0000256" key="1">
    <source>
        <dbReference type="ARBA" id="ARBA00009437"/>
    </source>
</evidence>
<feature type="region of interest" description="Disordered" evidence="5">
    <location>
        <begin position="314"/>
        <end position="339"/>
    </location>
</feature>
<evidence type="ECO:0000256" key="2">
    <source>
        <dbReference type="ARBA" id="ARBA00023015"/>
    </source>
</evidence>
<dbReference type="CDD" id="cd05466">
    <property type="entry name" value="PBP2_LTTR_substrate"/>
    <property type="match status" value="1"/>
</dbReference>
<proteinExistence type="inferred from homology"/>
<protein>
    <submittedName>
        <fullName evidence="7">LysR family transcriptional regulator</fullName>
    </submittedName>
</protein>
<dbReference type="PANTHER" id="PTHR30419">
    <property type="entry name" value="HTH-TYPE TRANSCRIPTIONAL REGULATOR YBHD"/>
    <property type="match status" value="1"/>
</dbReference>
<organism evidence="7 8">
    <name type="scientific">Pseudonocardia hispaniensis</name>
    <dbReference type="NCBI Taxonomy" id="904933"/>
    <lineage>
        <taxon>Bacteria</taxon>
        <taxon>Bacillati</taxon>
        <taxon>Actinomycetota</taxon>
        <taxon>Actinomycetes</taxon>
        <taxon>Pseudonocardiales</taxon>
        <taxon>Pseudonocardiaceae</taxon>
        <taxon>Pseudonocardia</taxon>
    </lineage>
</organism>
<evidence type="ECO:0000256" key="5">
    <source>
        <dbReference type="SAM" id="MobiDB-lite"/>
    </source>
</evidence>
<evidence type="ECO:0000256" key="4">
    <source>
        <dbReference type="ARBA" id="ARBA00023163"/>
    </source>
</evidence>
<gene>
    <name evidence="7" type="ORF">ACFQE5_19710</name>
</gene>
<dbReference type="PROSITE" id="PS50931">
    <property type="entry name" value="HTH_LYSR"/>
    <property type="match status" value="1"/>
</dbReference>